<dbReference type="PANTHER" id="PTHR43279">
    <property type="entry name" value="CATECHOL-2,3-DIOXYGENASE"/>
    <property type="match status" value="1"/>
</dbReference>
<dbReference type="InterPro" id="IPR004360">
    <property type="entry name" value="Glyas_Fos-R_dOase_dom"/>
</dbReference>
<comment type="caution">
    <text evidence="2">The sequence shown here is derived from an EMBL/GenBank/DDBJ whole genome shotgun (WGS) entry which is preliminary data.</text>
</comment>
<dbReference type="InterPro" id="IPR029068">
    <property type="entry name" value="Glyas_Bleomycin-R_OHBP_Dase"/>
</dbReference>
<name>A0A934SGI7_9RHOB</name>
<dbReference type="PANTHER" id="PTHR43279:SF1">
    <property type="entry name" value="CATECHOL-2,3-DIOXYGENASE"/>
    <property type="match status" value="1"/>
</dbReference>
<accession>A0A934SGI7</accession>
<evidence type="ECO:0000259" key="1">
    <source>
        <dbReference type="PROSITE" id="PS51819"/>
    </source>
</evidence>
<keyword evidence="3" id="KW-1185">Reference proteome</keyword>
<sequence length="253" mass="27640">MSGTNIDHVALTVHDLAGMADFYETAIGLQPMGGDQNTRRLGAGDQVLLELRHDAAAKPRDPAEAGLFHTAFLWPSRGDLGAWLRHAADQNIRLTGASDHGVSEALYLDDPEGNGIEIYRDRPSNEWQQDGDRITMFTRRLDLVDLISAATDPWEGATAGSSIGHVHLQVGDLGRADQFFRDDLGLTQTFDGPGGIWYGWNGYHHQLAGNIWNSRGAGPRDPDRIGLAEIALRSSDGAGKTLTDPWGTRFRMI</sequence>
<organism evidence="2 3">
    <name type="scientific">Paracoccus caeni</name>
    <dbReference type="NCBI Taxonomy" id="657651"/>
    <lineage>
        <taxon>Bacteria</taxon>
        <taxon>Pseudomonadati</taxon>
        <taxon>Pseudomonadota</taxon>
        <taxon>Alphaproteobacteria</taxon>
        <taxon>Rhodobacterales</taxon>
        <taxon>Paracoccaceae</taxon>
        <taxon>Paracoccus</taxon>
    </lineage>
</organism>
<dbReference type="PROSITE" id="PS51819">
    <property type="entry name" value="VOC"/>
    <property type="match status" value="1"/>
</dbReference>
<dbReference type="EMBL" id="JAEPRQ010000001">
    <property type="protein sequence ID" value="MBK4214774.1"/>
    <property type="molecule type" value="Genomic_DNA"/>
</dbReference>
<dbReference type="InterPro" id="IPR037523">
    <property type="entry name" value="VOC_core"/>
</dbReference>
<dbReference type="Gene3D" id="3.10.180.10">
    <property type="entry name" value="2,3-Dihydroxybiphenyl 1,2-Dioxygenase, domain 1"/>
    <property type="match status" value="2"/>
</dbReference>
<dbReference type="RefSeq" id="WP_200683496.1">
    <property type="nucleotide sequence ID" value="NZ_JAEPRQ010000001.1"/>
</dbReference>
<dbReference type="Proteomes" id="UP000640485">
    <property type="component" value="Unassembled WGS sequence"/>
</dbReference>
<dbReference type="AlphaFoldDB" id="A0A934SGI7"/>
<proteinExistence type="predicted"/>
<dbReference type="SUPFAM" id="SSF54593">
    <property type="entry name" value="Glyoxalase/Bleomycin resistance protein/Dihydroxybiphenyl dioxygenase"/>
    <property type="match status" value="2"/>
</dbReference>
<gene>
    <name evidence="2" type="ORF">JJJ17_02420</name>
</gene>
<evidence type="ECO:0000313" key="2">
    <source>
        <dbReference type="EMBL" id="MBK4214774.1"/>
    </source>
</evidence>
<reference evidence="2" key="1">
    <citation type="submission" date="2021-01" db="EMBL/GenBank/DDBJ databases">
        <title>Paracoccus amoyensis sp. nov., isolated from the surface seawater along the coast of Xiamen Island, China.</title>
        <authorList>
            <person name="Lyu L."/>
        </authorList>
    </citation>
    <scope>NUCLEOTIDE SEQUENCE</scope>
    <source>
        <strain evidence="2">MJ17</strain>
    </source>
</reference>
<feature type="domain" description="VOC" evidence="1">
    <location>
        <begin position="5"/>
        <end position="121"/>
    </location>
</feature>
<evidence type="ECO:0000313" key="3">
    <source>
        <dbReference type="Proteomes" id="UP000640485"/>
    </source>
</evidence>
<protein>
    <submittedName>
        <fullName evidence="2">VOC family protein</fullName>
    </submittedName>
</protein>
<dbReference type="Pfam" id="PF00903">
    <property type="entry name" value="Glyoxalase"/>
    <property type="match status" value="1"/>
</dbReference>